<dbReference type="EMBL" id="JBJUIK010000012">
    <property type="protein sequence ID" value="KAL3509296.1"/>
    <property type="molecule type" value="Genomic_DNA"/>
</dbReference>
<name>A0ABD2YQY4_9GENT</name>
<accession>A0ABD2YQY4</accession>
<comment type="caution">
    <text evidence="1">The sequence shown here is derived from an EMBL/GenBank/DDBJ whole genome shotgun (WGS) entry which is preliminary data.</text>
</comment>
<dbReference type="Proteomes" id="UP001630127">
    <property type="component" value="Unassembled WGS sequence"/>
</dbReference>
<keyword evidence="2" id="KW-1185">Reference proteome</keyword>
<gene>
    <name evidence="1" type="ORF">ACH5RR_028697</name>
</gene>
<evidence type="ECO:0000313" key="2">
    <source>
        <dbReference type="Proteomes" id="UP001630127"/>
    </source>
</evidence>
<protein>
    <recommendedName>
        <fullName evidence="3">Isopenicillin N synthase-like Fe(2+) 2OG dioxygenase domain-containing protein</fullName>
    </recommendedName>
</protein>
<evidence type="ECO:0000313" key="1">
    <source>
        <dbReference type="EMBL" id="KAL3509296.1"/>
    </source>
</evidence>
<reference evidence="1 2" key="1">
    <citation type="submission" date="2024-11" db="EMBL/GenBank/DDBJ databases">
        <title>A near-complete genome assembly of Cinchona calisaya.</title>
        <authorList>
            <person name="Lian D.C."/>
            <person name="Zhao X.W."/>
            <person name="Wei L."/>
        </authorList>
    </citation>
    <scope>NUCLEOTIDE SEQUENCE [LARGE SCALE GENOMIC DNA]</scope>
    <source>
        <tissue evidence="1">Nenye</tissue>
    </source>
</reference>
<evidence type="ECO:0008006" key="3">
    <source>
        <dbReference type="Google" id="ProtNLM"/>
    </source>
</evidence>
<sequence length="99" mass="10981">MVLVFGLFQLNLVTDNVVLGIKAMPVLNPDMKRGSPEGDSGAKEGSISVFYVYMNGFGLLPHQDRGRLKCIICPDHKFVLMVLNFETWSSSSQQAKAEF</sequence>
<proteinExistence type="predicted"/>
<dbReference type="AlphaFoldDB" id="A0ABD2YQY4"/>
<organism evidence="1 2">
    <name type="scientific">Cinchona calisaya</name>
    <dbReference type="NCBI Taxonomy" id="153742"/>
    <lineage>
        <taxon>Eukaryota</taxon>
        <taxon>Viridiplantae</taxon>
        <taxon>Streptophyta</taxon>
        <taxon>Embryophyta</taxon>
        <taxon>Tracheophyta</taxon>
        <taxon>Spermatophyta</taxon>
        <taxon>Magnoliopsida</taxon>
        <taxon>eudicotyledons</taxon>
        <taxon>Gunneridae</taxon>
        <taxon>Pentapetalae</taxon>
        <taxon>asterids</taxon>
        <taxon>lamiids</taxon>
        <taxon>Gentianales</taxon>
        <taxon>Rubiaceae</taxon>
        <taxon>Cinchonoideae</taxon>
        <taxon>Cinchoneae</taxon>
        <taxon>Cinchona</taxon>
    </lineage>
</organism>